<feature type="transmembrane region" description="Helical" evidence="9">
    <location>
        <begin position="573"/>
        <end position="594"/>
    </location>
</feature>
<dbReference type="InterPro" id="IPR022645">
    <property type="entry name" value="SecD/SecF_bac"/>
</dbReference>
<evidence type="ECO:0000259" key="12">
    <source>
        <dbReference type="Pfam" id="PF02355"/>
    </source>
</evidence>
<keyword evidence="6 9" id="KW-1133">Transmembrane helix</keyword>
<dbReference type="InterPro" id="IPR054384">
    <property type="entry name" value="SecDF_P1_head"/>
</dbReference>
<dbReference type="PANTHER" id="PTHR30081">
    <property type="entry name" value="PROTEIN-EXPORT MEMBRANE PROTEIN SEC"/>
    <property type="match status" value="1"/>
</dbReference>
<dbReference type="NCBIfam" id="TIGR00966">
    <property type="entry name" value="transloc_SecF"/>
    <property type="match status" value="1"/>
</dbReference>
<comment type="similarity">
    <text evidence="10">Belongs to the SecD/SecF family. SecF subfamily.</text>
</comment>
<feature type="compositionally biased region" description="Polar residues" evidence="11">
    <location>
        <begin position="261"/>
        <end position="271"/>
    </location>
</feature>
<evidence type="ECO:0000256" key="10">
    <source>
        <dbReference type="HAMAP-Rule" id="MF_01464"/>
    </source>
</evidence>
<feature type="transmembrane region" description="Helical" evidence="9">
    <location>
        <begin position="891"/>
        <end position="912"/>
    </location>
</feature>
<dbReference type="InterPro" id="IPR022813">
    <property type="entry name" value="SecD/SecF_arch_bac"/>
</dbReference>
<evidence type="ECO:0000256" key="5">
    <source>
        <dbReference type="ARBA" id="ARBA00022927"/>
    </source>
</evidence>
<dbReference type="InterPro" id="IPR048631">
    <property type="entry name" value="SecD_1st"/>
</dbReference>
<dbReference type="NCBIfam" id="TIGR01129">
    <property type="entry name" value="secD"/>
    <property type="match status" value="1"/>
</dbReference>
<dbReference type="HAMAP" id="MF_01463_B">
    <property type="entry name" value="SecD_B"/>
    <property type="match status" value="1"/>
</dbReference>
<dbReference type="PRINTS" id="PR01755">
    <property type="entry name" value="SECFTRNLCASE"/>
</dbReference>
<dbReference type="GO" id="GO:0015450">
    <property type="term" value="F:protein-transporting ATPase activity"/>
    <property type="evidence" value="ECO:0007669"/>
    <property type="project" value="InterPro"/>
</dbReference>
<dbReference type="Proteomes" id="UP000240621">
    <property type="component" value="Unassembled WGS sequence"/>
</dbReference>
<dbReference type="Pfam" id="PF07549">
    <property type="entry name" value="Sec_GG"/>
    <property type="match status" value="2"/>
</dbReference>
<dbReference type="InterPro" id="IPR005791">
    <property type="entry name" value="SecD"/>
</dbReference>
<dbReference type="PANTHER" id="PTHR30081:SF1">
    <property type="entry name" value="PROTEIN TRANSLOCASE SUBUNIT SECD"/>
    <property type="match status" value="1"/>
</dbReference>
<feature type="transmembrane region" description="Helical" evidence="9">
    <location>
        <begin position="857"/>
        <end position="879"/>
    </location>
</feature>
<dbReference type="EMBL" id="BLAU01000001">
    <property type="protein sequence ID" value="GET20130.1"/>
    <property type="molecule type" value="Genomic_DNA"/>
</dbReference>
<name>A0A2P8CKK6_9BACT</name>
<feature type="compositionally biased region" description="Low complexity" evidence="11">
    <location>
        <begin position="273"/>
        <end position="285"/>
    </location>
</feature>
<feature type="domain" description="Protein export membrane protein SecD/SecF C-terminal" evidence="12">
    <location>
        <begin position="815"/>
        <end position="994"/>
    </location>
</feature>
<dbReference type="InterPro" id="IPR005665">
    <property type="entry name" value="SecF_bac"/>
</dbReference>
<evidence type="ECO:0000256" key="6">
    <source>
        <dbReference type="ARBA" id="ARBA00022989"/>
    </source>
</evidence>
<feature type="transmembrane region" description="Helical" evidence="9">
    <location>
        <begin position="615"/>
        <end position="637"/>
    </location>
</feature>
<dbReference type="Pfam" id="PF02355">
    <property type="entry name" value="SecD_SecF_C"/>
    <property type="match status" value="2"/>
</dbReference>
<feature type="transmembrane region" description="Helical" evidence="9">
    <location>
        <begin position="545"/>
        <end position="567"/>
    </location>
</feature>
<keyword evidence="7 9" id="KW-0811">Translocation</keyword>
<comment type="caution">
    <text evidence="9">Lacks conserved residue(s) required for the propagation of feature annotation.</text>
</comment>
<evidence type="ECO:0000259" key="13">
    <source>
        <dbReference type="Pfam" id="PF21760"/>
    </source>
</evidence>
<keyword evidence="2 9" id="KW-0813">Transport</keyword>
<dbReference type="GO" id="GO:0043952">
    <property type="term" value="P:protein transport by the Sec complex"/>
    <property type="evidence" value="ECO:0007669"/>
    <property type="project" value="UniProtKB-UniRule"/>
</dbReference>
<dbReference type="InterPro" id="IPR022646">
    <property type="entry name" value="SecD/SecF_CS"/>
</dbReference>
<dbReference type="EMBL" id="PYGC01000001">
    <property type="protein sequence ID" value="PSK85508.1"/>
    <property type="molecule type" value="Genomic_DNA"/>
</dbReference>
<dbReference type="Gene3D" id="3.30.70.3220">
    <property type="match status" value="1"/>
</dbReference>
<comment type="subcellular location">
    <subcellularLocation>
        <location evidence="1 9">Cell membrane</location>
        <topology evidence="1 9">Multi-pass membrane protein</topology>
    </subcellularLocation>
</comment>
<dbReference type="InterPro" id="IPR055344">
    <property type="entry name" value="SecD_SecF_C_bact"/>
</dbReference>
<dbReference type="Proteomes" id="UP000396862">
    <property type="component" value="Unassembled WGS sequence"/>
</dbReference>
<feature type="domain" description="SecDF P1 head subdomain" evidence="14">
    <location>
        <begin position="401"/>
        <end position="497"/>
    </location>
</feature>
<comment type="subunit">
    <text evidence="10">Forms a complex with SecD. Part of the essential Sec protein translocation apparatus which comprises SecA, SecYEG and auxiliary proteins SecDF. Other proteins may also be involved.</text>
</comment>
<reference evidence="16 17" key="1">
    <citation type="submission" date="2018-03" db="EMBL/GenBank/DDBJ databases">
        <title>Genomic Encyclopedia of Archaeal and Bacterial Type Strains, Phase II (KMG-II): from individual species to whole genera.</title>
        <authorList>
            <person name="Goeker M."/>
        </authorList>
    </citation>
    <scope>NUCLEOTIDE SEQUENCE [LARGE SCALE GENOMIC DNA]</scope>
    <source>
        <strain evidence="16 17">DSM 27267</strain>
    </source>
</reference>
<comment type="function">
    <text evidence="9">Part of the Sec protein translocase complex. Interacts with the SecYEG preprotein conducting channel. SecDF uses the proton motive force (PMF) to complete protein translocation after the ATP-dependent function of SecA.</text>
</comment>
<dbReference type="Gene3D" id="1.20.1640.10">
    <property type="entry name" value="Multidrug efflux transporter AcrB transmembrane domain"/>
    <property type="match status" value="2"/>
</dbReference>
<comment type="subunit">
    <text evidence="9">Forms a complex with SecF. Part of the essential Sec protein translocation apparatus which comprises SecA, SecYEG and auxiliary proteins SecDF. Other proteins may also be involved.</text>
</comment>
<feature type="transmembrane region" description="Helical" evidence="9">
    <location>
        <begin position="943"/>
        <end position="961"/>
    </location>
</feature>
<dbReference type="HAMAP" id="MF_01464_B">
    <property type="entry name" value="SecF_B"/>
    <property type="match status" value="1"/>
</dbReference>
<dbReference type="SUPFAM" id="SSF82866">
    <property type="entry name" value="Multidrug efflux transporter AcrB transmembrane domain"/>
    <property type="match status" value="2"/>
</dbReference>
<evidence type="ECO:0000256" key="9">
    <source>
        <dbReference type="HAMAP-Rule" id="MF_01463"/>
    </source>
</evidence>
<dbReference type="NCBIfam" id="TIGR00916">
    <property type="entry name" value="2A0604s01"/>
    <property type="match status" value="2"/>
</dbReference>
<organism evidence="16 17">
    <name type="scientific">Prolixibacter denitrificans</name>
    <dbReference type="NCBI Taxonomy" id="1541063"/>
    <lineage>
        <taxon>Bacteria</taxon>
        <taxon>Pseudomonadati</taxon>
        <taxon>Bacteroidota</taxon>
        <taxon>Bacteroidia</taxon>
        <taxon>Marinilabiliales</taxon>
        <taxon>Prolixibacteraceae</taxon>
        <taxon>Prolixibacter</taxon>
    </lineage>
</organism>
<feature type="domain" description="Protein translocase subunit SecDF P1" evidence="13">
    <location>
        <begin position="181"/>
        <end position="237"/>
    </location>
</feature>
<evidence type="ECO:0000313" key="16">
    <source>
        <dbReference type="EMBL" id="PSK85508.1"/>
    </source>
</evidence>
<evidence type="ECO:0000313" key="18">
    <source>
        <dbReference type="Proteomes" id="UP000396862"/>
    </source>
</evidence>
<feature type="domain" description="Protein export membrane protein SecD/SecF C-terminal" evidence="12">
    <location>
        <begin position="499"/>
        <end position="668"/>
    </location>
</feature>
<dbReference type="Gene3D" id="3.30.1360.200">
    <property type="match status" value="1"/>
</dbReference>
<dbReference type="GO" id="GO:0006605">
    <property type="term" value="P:protein targeting"/>
    <property type="evidence" value="ECO:0007669"/>
    <property type="project" value="UniProtKB-UniRule"/>
</dbReference>
<comment type="similarity">
    <text evidence="9">Belongs to the SecD/SecF family. SecD subfamily.</text>
</comment>
<feature type="transmembrane region" description="Helical" evidence="9">
    <location>
        <begin position="701"/>
        <end position="719"/>
    </location>
</feature>
<dbReference type="OrthoDB" id="9805019at2"/>
<dbReference type="GO" id="GO:0065002">
    <property type="term" value="P:intracellular protein transmembrane transport"/>
    <property type="evidence" value="ECO:0007669"/>
    <property type="project" value="UniProtKB-UniRule"/>
</dbReference>
<feature type="transmembrane region" description="Helical" evidence="9">
    <location>
        <begin position="519"/>
        <end position="538"/>
    </location>
</feature>
<evidence type="ECO:0000256" key="3">
    <source>
        <dbReference type="ARBA" id="ARBA00022475"/>
    </source>
</evidence>
<dbReference type="AlphaFoldDB" id="A0A2P8CKK6"/>
<sequence length="1004" mass="111708">MQNKGLIRLFAILLALICVYQLTFTFKAKQVEKDALEYANGNPQRETYYLDSVAGQPVFNFLGIRKYTYREVKEYEMNLGLDLKGGMNVTLEISVPDLIRSLANYSKDSTFVAALKMAEERQKNSQEDFVTLFGQSFEQIDPNGRLAAIFNTVDLRDKVNYNSTNAQVLQVIRKETDSAIDNAFNILRNRIDRFGVAQPNIQQLQTKGRILIELPGVKDADRVRKLLEGTAKLEFWETWENSEVYPYLLKANQRLREMNETGENTVAQDTTQKTETAEAAPASKTAEAKKDTTGTGLLNELDKAQSKDSLAASSAADIAKNFPLFSVLSPNTSRDGQLFRGPVVGYAHFKDTARVDKYLKMPQIRSIFPRNMMFRWTAKPMDKEGNYYQLVALKVTNRDGKAPLTGDVITDARQEFGQNRATSEVTMTMNSEGAKTWARLTRENVGKSIAIVLDGLVQSFPTVQGEITGGRSSITGNFSVNEAKDLANMLKSGKMPAPAHIVQEEIVGPTLGKESIRSGMWSFVIAFVLILLYMLFFYSGSAGMVANVALIANLFYIIGILASLGAVLTLPGIAGIVLTIGMSVDANVLIYERVQEELKAGKGMKLAIQDGYRNAYSAIIDGQVTTLLTGVVLYLFGSGPIKGFATTLIIGILTSMFTAIFITRLIFERWLAKDRKIKFVASMTAEWLRNPTIKFLDKRKIFYGVSGTMIAIALFALVFKGLNYGIDFKGGRTYVVRFEHPVQVEKVMNALTPEFGSAPEVKTFGGDNQVRITTDYRIDEDGNNVDADIEAKLYDGVKSFLPANTSEKDFLANYRMSSQKVGPTISDDIRKDALISIFFALVIIFLYILIRFRQWQYSLGAIVALAHDSFIVLGMFALFDGWLPFSLEVDQAFIAAILTVLGYSINDTVVVFDRIREYLHLHPKHDRKDVMDSAINSTLRRTFSTSLSTFVVLLAIFLFGGTSIKGFTFALMMGVVVGTYSSVFIATPIVYDTVKRIATKKGKK</sequence>
<evidence type="ECO:0000256" key="11">
    <source>
        <dbReference type="SAM" id="MobiDB-lite"/>
    </source>
</evidence>
<dbReference type="Pfam" id="PF21760">
    <property type="entry name" value="SecD_1st"/>
    <property type="match status" value="1"/>
</dbReference>
<proteinExistence type="inferred from homology"/>
<keyword evidence="3 9" id="KW-1003">Cell membrane</keyword>
<protein>
    <recommendedName>
        <fullName evidence="9 10">Multifunctional fusion protein</fullName>
    </recommendedName>
    <domain>
        <recommendedName>
            <fullName evidence="9">Protein translocase subunit SecD</fullName>
        </recommendedName>
    </domain>
    <domain>
        <recommendedName>
            <fullName evidence="10">Protein-export membrane protein SecF</fullName>
        </recommendedName>
    </domain>
</protein>
<reference evidence="15 18" key="2">
    <citation type="submission" date="2019-10" db="EMBL/GenBank/DDBJ databases">
        <title>Prolixibacter strains distinguished by the presence of nitrate reductase genes were adept at nitrate-dependent anaerobic corrosion of metallic iron and carbon steel.</title>
        <authorList>
            <person name="Iino T."/>
            <person name="Shono N."/>
            <person name="Ito K."/>
            <person name="Nakamura R."/>
            <person name="Sueoka K."/>
            <person name="Harayama S."/>
            <person name="Ohkuma M."/>
        </authorList>
    </citation>
    <scope>NUCLEOTIDE SEQUENCE [LARGE SCALE GENOMIC DNA]</scope>
    <source>
        <strain evidence="15 18">MIC1-1</strain>
    </source>
</reference>
<dbReference type="NCBIfam" id="NF009585">
    <property type="entry name" value="PRK13024.1-5"/>
    <property type="match status" value="1"/>
</dbReference>
<keyword evidence="4 9" id="KW-0812">Transmembrane</keyword>
<evidence type="ECO:0000256" key="7">
    <source>
        <dbReference type="ARBA" id="ARBA00023010"/>
    </source>
</evidence>
<feature type="transmembrane region" description="Helical" evidence="9">
    <location>
        <begin position="833"/>
        <end position="850"/>
    </location>
</feature>
<dbReference type="GO" id="GO:0005886">
    <property type="term" value="C:plasma membrane"/>
    <property type="evidence" value="ECO:0007669"/>
    <property type="project" value="UniProtKB-SubCell"/>
</dbReference>
<feature type="transmembrane region" description="Helical" evidence="9">
    <location>
        <begin position="643"/>
        <end position="667"/>
    </location>
</feature>
<evidence type="ECO:0000313" key="15">
    <source>
        <dbReference type="EMBL" id="GET20130.1"/>
    </source>
</evidence>
<dbReference type="Pfam" id="PF22599">
    <property type="entry name" value="SecDF_P1_head"/>
    <property type="match status" value="1"/>
</dbReference>
<evidence type="ECO:0000259" key="14">
    <source>
        <dbReference type="Pfam" id="PF22599"/>
    </source>
</evidence>
<keyword evidence="8 9" id="KW-0472">Membrane</keyword>
<comment type="caution">
    <text evidence="16">The sequence shown here is derived from an EMBL/GenBank/DDBJ whole genome shotgun (WGS) entry which is preliminary data.</text>
</comment>
<evidence type="ECO:0000256" key="8">
    <source>
        <dbReference type="ARBA" id="ARBA00023136"/>
    </source>
</evidence>
<evidence type="ECO:0000313" key="17">
    <source>
        <dbReference type="Proteomes" id="UP000240621"/>
    </source>
</evidence>
<dbReference type="InterPro" id="IPR048634">
    <property type="entry name" value="SecD_SecF_C"/>
</dbReference>
<dbReference type="RefSeq" id="WP_106540542.1">
    <property type="nucleotide sequence ID" value="NZ_BLAU01000001.1"/>
</dbReference>
<evidence type="ECO:0000256" key="1">
    <source>
        <dbReference type="ARBA" id="ARBA00004651"/>
    </source>
</evidence>
<keyword evidence="18" id="KW-1185">Reference proteome</keyword>
<evidence type="ECO:0000256" key="4">
    <source>
        <dbReference type="ARBA" id="ARBA00022692"/>
    </source>
</evidence>
<keyword evidence="5 9" id="KW-0653">Protein transport</keyword>
<evidence type="ECO:0000256" key="2">
    <source>
        <dbReference type="ARBA" id="ARBA00022448"/>
    </source>
</evidence>
<feature type="region of interest" description="Disordered" evidence="11">
    <location>
        <begin position="261"/>
        <end position="293"/>
    </location>
</feature>
<dbReference type="FunFam" id="1.20.1640.10:FF:000004">
    <property type="entry name" value="Protein translocase subunit SecD"/>
    <property type="match status" value="1"/>
</dbReference>
<gene>
    <name evidence="10" type="primary">secF</name>
    <name evidence="9" type="synonym">secD</name>
    <name evidence="16" type="ORF">CLV93_101471</name>
    <name evidence="15" type="ORF">JCM18694_03760</name>
</gene>
<accession>A0A2P8CKK6</accession>
<feature type="transmembrane region" description="Helical" evidence="9">
    <location>
        <begin position="967"/>
        <end position="991"/>
    </location>
</feature>